<organism evidence="2 3">
    <name type="scientific">Phytophthora infestans</name>
    <name type="common">Potato late blight agent</name>
    <name type="synonym">Botrytis infestans</name>
    <dbReference type="NCBI Taxonomy" id="4787"/>
    <lineage>
        <taxon>Eukaryota</taxon>
        <taxon>Sar</taxon>
        <taxon>Stramenopiles</taxon>
        <taxon>Oomycota</taxon>
        <taxon>Peronosporomycetes</taxon>
        <taxon>Peronosporales</taxon>
        <taxon>Peronosporaceae</taxon>
        <taxon>Phytophthora</taxon>
    </lineage>
</organism>
<protein>
    <submittedName>
        <fullName evidence="2">Uncharacterized protein</fullName>
    </submittedName>
</protein>
<comment type="caution">
    <text evidence="2">The sequence shown here is derived from an EMBL/GenBank/DDBJ whole genome shotgun (WGS) entry which is preliminary data.</text>
</comment>
<evidence type="ECO:0000313" key="3">
    <source>
        <dbReference type="Proteomes" id="UP000704712"/>
    </source>
</evidence>
<sequence length="78" mass="8652">MVNYNWDECSHSPISPPIPRDSDDTADMEIDCDGTPAEPMRVDSEDENRALTLSGPSQVSVRPVLATQDQSQFRGEMI</sequence>
<dbReference type="EMBL" id="JAACNO010002976">
    <property type="protein sequence ID" value="KAF4129210.1"/>
    <property type="molecule type" value="Genomic_DNA"/>
</dbReference>
<dbReference type="AlphaFoldDB" id="A0A8S9TL66"/>
<gene>
    <name evidence="2" type="ORF">GN958_ATG21474</name>
</gene>
<name>A0A8S9TL66_PHYIN</name>
<dbReference type="Proteomes" id="UP000704712">
    <property type="component" value="Unassembled WGS sequence"/>
</dbReference>
<feature type="region of interest" description="Disordered" evidence="1">
    <location>
        <begin position="1"/>
        <end position="27"/>
    </location>
</feature>
<evidence type="ECO:0000256" key="1">
    <source>
        <dbReference type="SAM" id="MobiDB-lite"/>
    </source>
</evidence>
<evidence type="ECO:0000313" key="2">
    <source>
        <dbReference type="EMBL" id="KAF4129210.1"/>
    </source>
</evidence>
<proteinExistence type="predicted"/>
<accession>A0A8S9TL66</accession>
<reference evidence="2" key="1">
    <citation type="submission" date="2020-03" db="EMBL/GenBank/DDBJ databases">
        <title>Hybrid Assembly of Korean Phytophthora infestans isolates.</title>
        <authorList>
            <person name="Prokchorchik M."/>
            <person name="Lee Y."/>
            <person name="Seo J."/>
            <person name="Cho J.-H."/>
            <person name="Park Y.-E."/>
            <person name="Jang D.-C."/>
            <person name="Im J.-S."/>
            <person name="Choi J.-G."/>
            <person name="Park H.-J."/>
            <person name="Lee G.-B."/>
            <person name="Lee Y.-G."/>
            <person name="Hong S.-Y."/>
            <person name="Cho K."/>
            <person name="Sohn K.H."/>
        </authorList>
    </citation>
    <scope>NUCLEOTIDE SEQUENCE</scope>
    <source>
        <strain evidence="2">KR_2_A2</strain>
    </source>
</reference>